<accession>A0A1Y0SV21</accession>
<protein>
    <submittedName>
        <fullName evidence="1">Uncharacterized protein</fullName>
    </submittedName>
</protein>
<dbReference type="Proteomes" id="UP000224829">
    <property type="component" value="Segment"/>
</dbReference>
<proteinExistence type="predicted"/>
<dbReference type="OrthoDB" id="6826at10239"/>
<evidence type="ECO:0000313" key="1">
    <source>
        <dbReference type="EMBL" id="ARV77361.1"/>
    </source>
</evidence>
<evidence type="ECO:0000313" key="2">
    <source>
        <dbReference type="Proteomes" id="UP000224829"/>
    </source>
</evidence>
<name>A0A1Y0SV21_9CAUD</name>
<organism evidence="1 2">
    <name type="scientific">Pseudomonas phage Noxifer</name>
    <dbReference type="NCBI Taxonomy" id="2006684"/>
    <lineage>
        <taxon>Viruses</taxon>
        <taxon>Duplodnaviria</taxon>
        <taxon>Heunggongvirae</taxon>
        <taxon>Uroviricota</taxon>
        <taxon>Caudoviricetes</taxon>
        <taxon>Chimalliviridae</taxon>
        <taxon>Noxifervirus</taxon>
        <taxon>Noxifervirus noxifer</taxon>
    </lineage>
</organism>
<gene>
    <name evidence="1" type="ORF">NOXIFER_192</name>
</gene>
<reference evidence="1 2" key="1">
    <citation type="submission" date="2017-05" db="EMBL/GenBank/DDBJ databases">
        <authorList>
            <person name="Song R."/>
            <person name="Chenine A.L."/>
            <person name="Ruprecht R.M."/>
        </authorList>
    </citation>
    <scope>NUCLEOTIDE SEQUENCE [LARGE SCALE GENOMIC DNA]</scope>
</reference>
<keyword evidence="2" id="KW-1185">Reference proteome</keyword>
<dbReference type="EMBL" id="MF063068">
    <property type="protein sequence ID" value="ARV77361.1"/>
    <property type="molecule type" value="Genomic_DNA"/>
</dbReference>
<sequence>MQMVRDPDFIKKHLHEQNDGSVLTDTACRILVPERYASVHLANIGTEIHILGFYGILMGNRYGVVRTIAMFRIVPSSTEKVVINGVTYFDFHFEPGDTLIAGTEPVKNDTLSYYVYSEHVDKGNIPWYFNYIDKANLFETAEEFAGIYLGNRSILSLIISTTCRDPKDMTRLYRHIYEKHSDVETNPPVSIPFRNVIWNTSDTTSKFIGAYTADSIVSALVNPSDRVERIEELLRT</sequence>